<dbReference type="EMBL" id="DVFU01000107">
    <property type="protein sequence ID" value="HIQ65171.1"/>
    <property type="molecule type" value="Genomic_DNA"/>
</dbReference>
<organism evidence="1 2">
    <name type="scientific">Candidatus Faecenecus gallistercoris</name>
    <dbReference type="NCBI Taxonomy" id="2840793"/>
    <lineage>
        <taxon>Bacteria</taxon>
        <taxon>Bacillati</taxon>
        <taxon>Bacillota</taxon>
        <taxon>Bacillota incertae sedis</taxon>
        <taxon>Candidatus Faecenecus</taxon>
    </lineage>
</organism>
<comment type="caution">
    <text evidence="1">The sequence shown here is derived from an EMBL/GenBank/DDBJ whole genome shotgun (WGS) entry which is preliminary data.</text>
</comment>
<evidence type="ECO:0000313" key="1">
    <source>
        <dbReference type="EMBL" id="HIQ65171.1"/>
    </source>
</evidence>
<accession>A0A9D0YZP8</accession>
<proteinExistence type="predicted"/>
<gene>
    <name evidence="1" type="ORF">IAC85_05475</name>
</gene>
<dbReference type="Proteomes" id="UP000886725">
    <property type="component" value="Unassembled WGS sequence"/>
</dbReference>
<dbReference type="AlphaFoldDB" id="A0A9D0YZP8"/>
<evidence type="ECO:0008006" key="3">
    <source>
        <dbReference type="Google" id="ProtNLM"/>
    </source>
</evidence>
<reference evidence="1" key="1">
    <citation type="submission" date="2020-10" db="EMBL/GenBank/DDBJ databases">
        <authorList>
            <person name="Gilroy R."/>
        </authorList>
    </citation>
    <scope>NUCLEOTIDE SEQUENCE</scope>
    <source>
        <strain evidence="1">CHK165-10780</strain>
    </source>
</reference>
<sequence length="233" mass="26678">MTDEKTLKIVQKIFLAVFGSSNPYSLDEILKLFAFDVHLPKEVHDSITGVATWADSVSSGKFITNENMALKDKREGWMVPKREIHSLTDIISLWDAINFTTTERVYDSIDVVQSDTIYRCQNVYRSTGCSDSTNLIFCDSCTHCEYLLASQRSGTCSFCIRTDDSKDCSNCYSVICSNKVRNSFFIQDCFDLDECMFCAHIASKRFCIANMQFEEEEYYEIKKAVVSWILNSQ</sequence>
<protein>
    <recommendedName>
        <fullName evidence="3">Caib/baif family protein</fullName>
    </recommendedName>
</protein>
<reference evidence="1" key="2">
    <citation type="journal article" date="2021" name="PeerJ">
        <title>Extensive microbial diversity within the chicken gut microbiome revealed by metagenomics and culture.</title>
        <authorList>
            <person name="Gilroy R."/>
            <person name="Ravi A."/>
            <person name="Getino M."/>
            <person name="Pursley I."/>
            <person name="Horton D.L."/>
            <person name="Alikhan N.F."/>
            <person name="Baker D."/>
            <person name="Gharbi K."/>
            <person name="Hall N."/>
            <person name="Watson M."/>
            <person name="Adriaenssens E.M."/>
            <person name="Foster-Nyarko E."/>
            <person name="Jarju S."/>
            <person name="Secka A."/>
            <person name="Antonio M."/>
            <person name="Oren A."/>
            <person name="Chaudhuri R.R."/>
            <person name="La Ragione R."/>
            <person name="Hildebrand F."/>
            <person name="Pallen M.J."/>
        </authorList>
    </citation>
    <scope>NUCLEOTIDE SEQUENCE</scope>
    <source>
        <strain evidence="1">CHK165-10780</strain>
    </source>
</reference>
<evidence type="ECO:0000313" key="2">
    <source>
        <dbReference type="Proteomes" id="UP000886725"/>
    </source>
</evidence>
<name>A0A9D0YZP8_9FIRM</name>